<dbReference type="AlphaFoldDB" id="A0AAE1JZN8"/>
<gene>
    <name evidence="1" type="ORF">Pcinc_033270</name>
</gene>
<dbReference type="EMBL" id="JAWQEG010004653">
    <property type="protein sequence ID" value="KAK3860694.1"/>
    <property type="molecule type" value="Genomic_DNA"/>
</dbReference>
<dbReference type="Proteomes" id="UP001286313">
    <property type="component" value="Unassembled WGS sequence"/>
</dbReference>
<organism evidence="1 2">
    <name type="scientific">Petrolisthes cinctipes</name>
    <name type="common">Flat porcelain crab</name>
    <dbReference type="NCBI Taxonomy" id="88211"/>
    <lineage>
        <taxon>Eukaryota</taxon>
        <taxon>Metazoa</taxon>
        <taxon>Ecdysozoa</taxon>
        <taxon>Arthropoda</taxon>
        <taxon>Crustacea</taxon>
        <taxon>Multicrustacea</taxon>
        <taxon>Malacostraca</taxon>
        <taxon>Eumalacostraca</taxon>
        <taxon>Eucarida</taxon>
        <taxon>Decapoda</taxon>
        <taxon>Pleocyemata</taxon>
        <taxon>Anomura</taxon>
        <taxon>Galatheoidea</taxon>
        <taxon>Porcellanidae</taxon>
        <taxon>Petrolisthes</taxon>
    </lineage>
</organism>
<keyword evidence="2" id="KW-1185">Reference proteome</keyword>
<sequence>MEEEGKEVFREELYEEGETEGRYVWEERGVERRNKEVEREEWGEKKLAGHGCKLLEHVYRDEASGRLAVT</sequence>
<accession>A0AAE1JZN8</accession>
<evidence type="ECO:0000313" key="2">
    <source>
        <dbReference type="Proteomes" id="UP001286313"/>
    </source>
</evidence>
<evidence type="ECO:0000313" key="1">
    <source>
        <dbReference type="EMBL" id="KAK3860694.1"/>
    </source>
</evidence>
<protein>
    <submittedName>
        <fullName evidence="1">Uncharacterized protein</fullName>
    </submittedName>
</protein>
<reference evidence="1" key="1">
    <citation type="submission" date="2023-10" db="EMBL/GenBank/DDBJ databases">
        <title>Genome assemblies of two species of porcelain crab, Petrolisthes cinctipes and Petrolisthes manimaculis (Anomura: Porcellanidae).</title>
        <authorList>
            <person name="Angst P."/>
        </authorList>
    </citation>
    <scope>NUCLEOTIDE SEQUENCE</scope>
    <source>
        <strain evidence="1">PB745_01</strain>
        <tissue evidence="1">Gill</tissue>
    </source>
</reference>
<name>A0AAE1JZN8_PETCI</name>
<comment type="caution">
    <text evidence="1">The sequence shown here is derived from an EMBL/GenBank/DDBJ whole genome shotgun (WGS) entry which is preliminary data.</text>
</comment>
<proteinExistence type="predicted"/>